<feature type="transmembrane region" description="Helical" evidence="1">
    <location>
        <begin position="477"/>
        <end position="501"/>
    </location>
</feature>
<dbReference type="RefSeq" id="WP_342111639.1">
    <property type="nucleotide sequence ID" value="NZ_JBCAUN010000001.1"/>
</dbReference>
<evidence type="ECO:0000256" key="1">
    <source>
        <dbReference type="SAM" id="Phobius"/>
    </source>
</evidence>
<dbReference type="PANTHER" id="PTHR43681:SF1">
    <property type="entry name" value="SARCALUMENIN"/>
    <property type="match status" value="1"/>
</dbReference>
<dbReference type="Pfam" id="PF00350">
    <property type="entry name" value="Dynamin_N"/>
    <property type="match status" value="1"/>
</dbReference>
<feature type="domain" description="Dynamin N-terminal" evidence="2">
    <location>
        <begin position="57"/>
        <end position="210"/>
    </location>
</feature>
<dbReference type="EMBL" id="JBCLVG010000001">
    <property type="protein sequence ID" value="MEN1945486.1"/>
    <property type="molecule type" value="Genomic_DNA"/>
</dbReference>
<comment type="caution">
    <text evidence="3">The sequence shown here is derived from an EMBL/GenBank/DDBJ whole genome shotgun (WGS) entry which is preliminary data.</text>
</comment>
<protein>
    <submittedName>
        <fullName evidence="3">Dynamin family protein</fullName>
    </submittedName>
</protein>
<keyword evidence="1" id="KW-0472">Membrane</keyword>
<dbReference type="Proteomes" id="UP001425155">
    <property type="component" value="Unassembled WGS sequence"/>
</dbReference>
<dbReference type="PANTHER" id="PTHR43681">
    <property type="entry name" value="TRANSMEMBRANE GTPASE FZO"/>
    <property type="match status" value="1"/>
</dbReference>
<dbReference type="InterPro" id="IPR027417">
    <property type="entry name" value="P-loop_NTPase"/>
</dbReference>
<reference evidence="3 4" key="1">
    <citation type="submission" date="2024-03" db="EMBL/GenBank/DDBJ databases">
        <title>YIM 134122 draft genome.</title>
        <authorList>
            <person name="Zuo S."/>
            <person name="Xiong L."/>
        </authorList>
    </citation>
    <scope>NUCLEOTIDE SEQUENCE [LARGE SCALE GENOMIC DNA]</scope>
    <source>
        <strain evidence="3 4">YIM 134122</strain>
    </source>
</reference>
<keyword evidence="1" id="KW-1133">Transmembrane helix</keyword>
<dbReference type="CDD" id="cd00882">
    <property type="entry name" value="Ras_like_GTPase"/>
    <property type="match status" value="1"/>
</dbReference>
<proteinExistence type="predicted"/>
<gene>
    <name evidence="3" type="ORF">WJX64_02910</name>
</gene>
<name>A0ABU9W0K2_9MICO</name>
<dbReference type="InterPro" id="IPR045063">
    <property type="entry name" value="Dynamin_N"/>
</dbReference>
<keyword evidence="4" id="KW-1185">Reference proteome</keyword>
<organism evidence="3 4">
    <name type="scientific">Leifsonia stereocauli</name>
    <dbReference type="NCBI Taxonomy" id="3134136"/>
    <lineage>
        <taxon>Bacteria</taxon>
        <taxon>Bacillati</taxon>
        <taxon>Actinomycetota</taxon>
        <taxon>Actinomycetes</taxon>
        <taxon>Micrococcales</taxon>
        <taxon>Microbacteriaceae</taxon>
        <taxon>Leifsonia</taxon>
    </lineage>
</organism>
<evidence type="ECO:0000313" key="4">
    <source>
        <dbReference type="Proteomes" id="UP001425155"/>
    </source>
</evidence>
<evidence type="ECO:0000313" key="3">
    <source>
        <dbReference type="EMBL" id="MEN1945486.1"/>
    </source>
</evidence>
<keyword evidence="1" id="KW-0812">Transmembrane</keyword>
<sequence>MTDLAGARQRPLAAAKESVTGLLLTEAGTVLDPRGYGLELDEIRWKRKQLTESPARVVVVGELSAGKSSIVNALLGEPGFAPVGAKETTRVSLRFMPPSEELPAGVVRLDLDGEYRDVPRDELADWVTMSGAHAGTVEAEAVLGVDIGQQSAELPGTTIIDTPGSGGLSRSHAKRALTSAAGAGVLLIVTESDGRLTKKTLEFLRQAAEYAGWVIVAMNKIDQNPEWQQILDEDTVIMRDQQFPPAAFVGISALWAGKALTAEQDRDGLRRISRIDSLVAALNEPLGHAVRIPDVSALKQLHRLIEVAAADLAVGLVMIAEPEEASRQLAARQAELNEFREGQRHWRNRIGKGVHALKTDATNQTRKMIQDFEKEWHEKASSTFGKSKAQASDLQLEMTNDVKDMELSIADVMTVGIKRVIDELFTSAHLPVPEHLSVVDFEAIEKPNLRTVFESGGKMGLMAGGLSMGVMMARPGMILGSFLGPFALPVIAVGVAGGFMLSARMKNSRELQQRITDHTKVIREELADAIGQATSHLSLVVSEAFEDAVRDAQADIDAKIKDARQALTESAKDRSKRRIEHETSMKAYLELNGKALAELNRLRGNLRPLSGL</sequence>
<dbReference type="Gene3D" id="3.40.50.300">
    <property type="entry name" value="P-loop containing nucleotide triphosphate hydrolases"/>
    <property type="match status" value="1"/>
</dbReference>
<evidence type="ECO:0000259" key="2">
    <source>
        <dbReference type="Pfam" id="PF00350"/>
    </source>
</evidence>
<dbReference type="InterPro" id="IPR051943">
    <property type="entry name" value="TRAFAC_Dynamin-like_GTPase"/>
</dbReference>
<accession>A0ABU9W0K2</accession>
<dbReference type="SUPFAM" id="SSF52540">
    <property type="entry name" value="P-loop containing nucleoside triphosphate hydrolases"/>
    <property type="match status" value="1"/>
</dbReference>